<keyword evidence="1" id="KW-0175">Coiled coil</keyword>
<proteinExistence type="predicted"/>
<dbReference type="OrthoDB" id="6351874at2759"/>
<evidence type="ECO:0000313" key="2">
    <source>
        <dbReference type="EMBL" id="MPC64179.1"/>
    </source>
</evidence>
<dbReference type="AlphaFoldDB" id="A0A5B7H2L0"/>
<evidence type="ECO:0000313" key="3">
    <source>
        <dbReference type="Proteomes" id="UP000324222"/>
    </source>
</evidence>
<dbReference type="Proteomes" id="UP000324222">
    <property type="component" value="Unassembled WGS sequence"/>
</dbReference>
<evidence type="ECO:0000256" key="1">
    <source>
        <dbReference type="SAM" id="Coils"/>
    </source>
</evidence>
<feature type="coiled-coil region" evidence="1">
    <location>
        <begin position="152"/>
        <end position="179"/>
    </location>
</feature>
<organism evidence="2 3">
    <name type="scientific">Portunus trituberculatus</name>
    <name type="common">Swimming crab</name>
    <name type="synonym">Neptunus trituberculatus</name>
    <dbReference type="NCBI Taxonomy" id="210409"/>
    <lineage>
        <taxon>Eukaryota</taxon>
        <taxon>Metazoa</taxon>
        <taxon>Ecdysozoa</taxon>
        <taxon>Arthropoda</taxon>
        <taxon>Crustacea</taxon>
        <taxon>Multicrustacea</taxon>
        <taxon>Malacostraca</taxon>
        <taxon>Eumalacostraca</taxon>
        <taxon>Eucarida</taxon>
        <taxon>Decapoda</taxon>
        <taxon>Pleocyemata</taxon>
        <taxon>Brachyura</taxon>
        <taxon>Eubrachyura</taxon>
        <taxon>Portunoidea</taxon>
        <taxon>Portunidae</taxon>
        <taxon>Portuninae</taxon>
        <taxon>Portunus</taxon>
    </lineage>
</organism>
<reference evidence="2 3" key="1">
    <citation type="submission" date="2019-05" db="EMBL/GenBank/DDBJ databases">
        <title>Another draft genome of Portunus trituberculatus and its Hox gene families provides insights of decapod evolution.</title>
        <authorList>
            <person name="Jeong J.-H."/>
            <person name="Song I."/>
            <person name="Kim S."/>
            <person name="Choi T."/>
            <person name="Kim D."/>
            <person name="Ryu S."/>
            <person name="Kim W."/>
        </authorList>
    </citation>
    <scope>NUCLEOTIDE SEQUENCE [LARGE SCALE GENOMIC DNA]</scope>
    <source>
        <tissue evidence="2">Muscle</tissue>
    </source>
</reference>
<accession>A0A5B7H2L0</accession>
<comment type="caution">
    <text evidence="2">The sequence shown here is derived from an EMBL/GenBank/DDBJ whole genome shotgun (WGS) entry which is preliminary data.</text>
</comment>
<name>A0A5B7H2L0_PORTR</name>
<sequence length="255" mass="29372">MASGPRSPYKTNWNKYEDAMNDVVQKEVCRVFLWLYQGLPKYVGDYLDEIPKRRRGLNKDEKNTLSLRKPPTSMDITLLYRLLQLVCNLPSADDPAWTDPIDPHCLEHTLYLIKEERNKLSHEGHTQEARQMSDQQLDQKLNGLRSLCGNLLVEAARRCGRLDKEIVELNDKMEASLQEIRGITSDKFVMMAKEELLKTAQTKMMDEWYQQPLLEYRGRSVALDDLLLWRTPDDAAPAFILITGEAGIGKSSLCR</sequence>
<keyword evidence="3" id="KW-1185">Reference proteome</keyword>
<dbReference type="EMBL" id="VSRR010021737">
    <property type="protein sequence ID" value="MPC64179.1"/>
    <property type="molecule type" value="Genomic_DNA"/>
</dbReference>
<protein>
    <submittedName>
        <fullName evidence="2">Uncharacterized protein</fullName>
    </submittedName>
</protein>
<gene>
    <name evidence="2" type="ORF">E2C01_058290</name>
</gene>